<evidence type="ECO:0000256" key="3">
    <source>
        <dbReference type="ARBA" id="ARBA00022722"/>
    </source>
</evidence>
<keyword evidence="5" id="KW-0378">Hydrolase</keyword>
<keyword evidence="1" id="KW-0808">Transferase</keyword>
<reference evidence="8" key="1">
    <citation type="journal article" date="2019" name="Sci. Rep.">
        <title>Draft genome of Tanacetum cinerariifolium, the natural source of mosquito coil.</title>
        <authorList>
            <person name="Yamashiro T."/>
            <person name="Shiraishi A."/>
            <person name="Satake H."/>
            <person name="Nakayama K."/>
        </authorList>
    </citation>
    <scope>NUCLEOTIDE SEQUENCE</scope>
</reference>
<evidence type="ECO:0000256" key="5">
    <source>
        <dbReference type="ARBA" id="ARBA00022801"/>
    </source>
</evidence>
<dbReference type="InterPro" id="IPR043502">
    <property type="entry name" value="DNA/RNA_pol_sf"/>
</dbReference>
<dbReference type="GO" id="GO:0003964">
    <property type="term" value="F:RNA-directed DNA polymerase activity"/>
    <property type="evidence" value="ECO:0007669"/>
    <property type="project" value="UniProtKB-KW"/>
</dbReference>
<dbReference type="PANTHER" id="PTHR24559:SF444">
    <property type="entry name" value="REVERSE TRANSCRIPTASE DOMAIN-CONTAINING PROTEIN"/>
    <property type="match status" value="1"/>
</dbReference>
<dbReference type="InterPro" id="IPR053134">
    <property type="entry name" value="RNA-dir_DNA_polymerase"/>
</dbReference>
<evidence type="ECO:0000259" key="7">
    <source>
        <dbReference type="Pfam" id="PF17917"/>
    </source>
</evidence>
<dbReference type="Gene3D" id="3.30.70.270">
    <property type="match status" value="1"/>
</dbReference>
<dbReference type="InterPro" id="IPR041373">
    <property type="entry name" value="RT_RNaseH"/>
</dbReference>
<dbReference type="PANTHER" id="PTHR24559">
    <property type="entry name" value="TRANSPOSON TY3-I GAG-POL POLYPROTEIN"/>
    <property type="match status" value="1"/>
</dbReference>
<comment type="caution">
    <text evidence="8">The sequence shown here is derived from an EMBL/GenBank/DDBJ whole genome shotgun (WGS) entry which is preliminary data.</text>
</comment>
<proteinExistence type="predicted"/>
<protein>
    <submittedName>
        <fullName evidence="8">Reverse transcriptase domain-containing protein</fullName>
    </submittedName>
</protein>
<sequence length="342" mass="39799">MKRGQAPERNKAIYEEVEKLVDVGIIKEVHFHSWLFNPVMVERHDGRWRMCVDFKYLNKACPKDGYPLECLYGYPFKCFRDACKGYHQIKMAKEDEENTTFVTSQGIICYTKMPFRLKNAEATYQRLVDKAFHKNRLEPRSTFLGYKVNANGLKKINAILQNPKEMHKEKRLPVDYVSGNGVQTNEKINSRIAYVNTPKEKEELIMYLAAAKEAVSVVLMTERDEKQMSIYFVGRALQGPEINYTPMEKLMLALVNASKCLKRNFQAYTIIVNTDQPIKQILSNPKVTGILLKWSFELEEHDIYYRPRTSIKGQILADFIMEFLKDDPHDTAIEEEEAFLDP</sequence>
<evidence type="ECO:0000256" key="6">
    <source>
        <dbReference type="ARBA" id="ARBA00022918"/>
    </source>
</evidence>
<evidence type="ECO:0000256" key="4">
    <source>
        <dbReference type="ARBA" id="ARBA00022759"/>
    </source>
</evidence>
<accession>A0A6L2M5Q5</accession>
<keyword evidence="2" id="KW-0548">Nucleotidyltransferase</keyword>
<evidence type="ECO:0000313" key="8">
    <source>
        <dbReference type="EMBL" id="GEU68799.1"/>
    </source>
</evidence>
<keyword evidence="6 8" id="KW-0695">RNA-directed DNA polymerase</keyword>
<feature type="domain" description="Reverse transcriptase RNase H-like" evidence="7">
    <location>
        <begin position="201"/>
        <end position="300"/>
    </location>
</feature>
<dbReference type="EMBL" id="BKCJ010005817">
    <property type="protein sequence ID" value="GEU68799.1"/>
    <property type="molecule type" value="Genomic_DNA"/>
</dbReference>
<dbReference type="CDD" id="cd01647">
    <property type="entry name" value="RT_LTR"/>
    <property type="match status" value="1"/>
</dbReference>
<dbReference type="GO" id="GO:0004519">
    <property type="term" value="F:endonuclease activity"/>
    <property type="evidence" value="ECO:0007669"/>
    <property type="project" value="UniProtKB-KW"/>
</dbReference>
<dbReference type="InterPro" id="IPR043128">
    <property type="entry name" value="Rev_trsase/Diguanyl_cyclase"/>
</dbReference>
<dbReference type="GO" id="GO:0016787">
    <property type="term" value="F:hydrolase activity"/>
    <property type="evidence" value="ECO:0007669"/>
    <property type="project" value="UniProtKB-KW"/>
</dbReference>
<dbReference type="Gene3D" id="3.10.10.10">
    <property type="entry name" value="HIV Type 1 Reverse Transcriptase, subunit A, domain 1"/>
    <property type="match status" value="1"/>
</dbReference>
<name>A0A6L2M5Q5_TANCI</name>
<evidence type="ECO:0000256" key="2">
    <source>
        <dbReference type="ARBA" id="ARBA00022695"/>
    </source>
</evidence>
<organism evidence="8">
    <name type="scientific">Tanacetum cinerariifolium</name>
    <name type="common">Dalmatian daisy</name>
    <name type="synonym">Chrysanthemum cinerariifolium</name>
    <dbReference type="NCBI Taxonomy" id="118510"/>
    <lineage>
        <taxon>Eukaryota</taxon>
        <taxon>Viridiplantae</taxon>
        <taxon>Streptophyta</taxon>
        <taxon>Embryophyta</taxon>
        <taxon>Tracheophyta</taxon>
        <taxon>Spermatophyta</taxon>
        <taxon>Magnoliopsida</taxon>
        <taxon>eudicotyledons</taxon>
        <taxon>Gunneridae</taxon>
        <taxon>Pentapetalae</taxon>
        <taxon>asterids</taxon>
        <taxon>campanulids</taxon>
        <taxon>Asterales</taxon>
        <taxon>Asteraceae</taxon>
        <taxon>Asteroideae</taxon>
        <taxon>Anthemideae</taxon>
        <taxon>Anthemidinae</taxon>
        <taxon>Tanacetum</taxon>
    </lineage>
</organism>
<dbReference type="Pfam" id="PF17917">
    <property type="entry name" value="RT_RNaseH"/>
    <property type="match status" value="1"/>
</dbReference>
<dbReference type="SUPFAM" id="SSF56672">
    <property type="entry name" value="DNA/RNA polymerases"/>
    <property type="match status" value="1"/>
</dbReference>
<gene>
    <name evidence="8" type="ORF">Tci_040777</name>
</gene>
<evidence type="ECO:0000256" key="1">
    <source>
        <dbReference type="ARBA" id="ARBA00022679"/>
    </source>
</evidence>
<keyword evidence="3" id="KW-0540">Nuclease</keyword>
<dbReference type="AlphaFoldDB" id="A0A6L2M5Q5"/>
<keyword evidence="4" id="KW-0255">Endonuclease</keyword>